<comment type="subcellular location">
    <subcellularLocation>
        <location evidence="1">Cytoplasm</location>
        <location evidence="1">Cytoskeleton</location>
        <location evidence="1">Cilium axoneme</location>
    </subcellularLocation>
</comment>
<dbReference type="OrthoDB" id="542240at2759"/>
<dbReference type="GO" id="GO:0005930">
    <property type="term" value="C:axoneme"/>
    <property type="evidence" value="ECO:0007669"/>
    <property type="project" value="UniProtKB-SubCell"/>
</dbReference>
<dbReference type="AlphaFoldDB" id="A0A150G1X9"/>
<reference evidence="3" key="1">
    <citation type="journal article" date="2016" name="Nat. Commun.">
        <title>The Gonium pectorale genome demonstrates co-option of cell cycle regulation during the evolution of multicellularity.</title>
        <authorList>
            <person name="Hanschen E.R."/>
            <person name="Marriage T.N."/>
            <person name="Ferris P.J."/>
            <person name="Hamaji T."/>
            <person name="Toyoda A."/>
            <person name="Fujiyama A."/>
            <person name="Neme R."/>
            <person name="Noguchi H."/>
            <person name="Minakuchi Y."/>
            <person name="Suzuki M."/>
            <person name="Kawai-Toyooka H."/>
            <person name="Smith D.R."/>
            <person name="Sparks H."/>
            <person name="Anderson J."/>
            <person name="Bakaric R."/>
            <person name="Luria V."/>
            <person name="Karger A."/>
            <person name="Kirschner M.W."/>
            <person name="Durand P.M."/>
            <person name="Michod R.E."/>
            <person name="Nozaki H."/>
            <person name="Olson B.J."/>
        </authorList>
    </citation>
    <scope>NUCLEOTIDE SEQUENCE [LARGE SCALE GENOMIC DNA]</scope>
    <source>
        <strain evidence="3">NIES-2863</strain>
    </source>
</reference>
<name>A0A150G1X9_GONPE</name>
<sequence>MQFLALPESFLLQLIGRIAQDDVKSLRATCSRLCGLVASAPSARRLTCLRAAPLLSAPSPPSLSRLPPASFLDFNARNADCGHRLLSALRARGGALERSLRSVRLSGRDGLLSALQALRLACPQLERLEIRCQHSYRGRHRECADLGRCLAELEDGFPGLQELHLTRFPISSAQLVHLCDSLPDLRALSVRGLAAALNSDSLSHLHRLSNLVSLSVDHLWLQGRSFPCGPQLRSLELSDATISADSFATLNSLTCLTSLSLWGTGARSALGFAPLGGLTALRRLHLELVLDREVLAGLAGCGALTSLSAQGARVTAPETAGGAGCDAADAAAAPAALPPQLSGVTRLSLEGLDGECLPLAAWLPALRSLVLDDGEGVWRAVAGHGCLTSLRVASGGSLPAAPGAGEAAWRPEAAGGVEAEKVAAALVPAAGGCVAAAAAARAASALATVPVPPCSACAAVAKSAPLPLPRTSYSGTRDSLNVVAAPPPAAGPTGAACRAQFPRSSSAAALAAAAALEKGCITAAGGEAWAGAAAALAPRLQRLELTRMPLITARGVAAAAAGLANLTELRVSSCQSVCREACIWLPQQLGRPGLSVVCSHASVYDEH</sequence>
<proteinExistence type="predicted"/>
<keyword evidence="3" id="KW-1185">Reference proteome</keyword>
<dbReference type="GO" id="GO:0031146">
    <property type="term" value="P:SCF-dependent proteasomal ubiquitin-dependent protein catabolic process"/>
    <property type="evidence" value="ECO:0007669"/>
    <property type="project" value="TreeGrafter"/>
</dbReference>
<protein>
    <recommendedName>
        <fullName evidence="4">F-box domain-containing protein</fullName>
    </recommendedName>
</protein>
<dbReference type="EMBL" id="LSYV01000079">
    <property type="protein sequence ID" value="KXZ43879.1"/>
    <property type="molecule type" value="Genomic_DNA"/>
</dbReference>
<comment type="caution">
    <text evidence="2">The sequence shown here is derived from an EMBL/GenBank/DDBJ whole genome shotgun (WGS) entry which is preliminary data.</text>
</comment>
<evidence type="ECO:0000256" key="1">
    <source>
        <dbReference type="ARBA" id="ARBA00004430"/>
    </source>
</evidence>
<evidence type="ECO:0008006" key="4">
    <source>
        <dbReference type="Google" id="ProtNLM"/>
    </source>
</evidence>
<dbReference type="PANTHER" id="PTHR13318:SF190">
    <property type="entry name" value="PARTNER OF PAIRED, ISOFORM B"/>
    <property type="match status" value="1"/>
</dbReference>
<evidence type="ECO:0000313" key="2">
    <source>
        <dbReference type="EMBL" id="KXZ43879.1"/>
    </source>
</evidence>
<dbReference type="SUPFAM" id="SSF52047">
    <property type="entry name" value="RNI-like"/>
    <property type="match status" value="1"/>
</dbReference>
<dbReference type="GO" id="GO:0019005">
    <property type="term" value="C:SCF ubiquitin ligase complex"/>
    <property type="evidence" value="ECO:0007669"/>
    <property type="project" value="TreeGrafter"/>
</dbReference>
<evidence type="ECO:0000313" key="3">
    <source>
        <dbReference type="Proteomes" id="UP000075714"/>
    </source>
</evidence>
<dbReference type="Proteomes" id="UP000075714">
    <property type="component" value="Unassembled WGS sequence"/>
</dbReference>
<dbReference type="InterPro" id="IPR032675">
    <property type="entry name" value="LRR_dom_sf"/>
</dbReference>
<dbReference type="PANTHER" id="PTHR13318">
    <property type="entry name" value="PARTNER OF PAIRED, ISOFORM B-RELATED"/>
    <property type="match status" value="1"/>
</dbReference>
<accession>A0A150G1X9</accession>
<dbReference type="STRING" id="33097.A0A150G1X9"/>
<gene>
    <name evidence="2" type="ORF">GPECTOR_78g67</name>
</gene>
<dbReference type="Gene3D" id="3.80.10.10">
    <property type="entry name" value="Ribonuclease Inhibitor"/>
    <property type="match status" value="3"/>
</dbReference>
<organism evidence="2 3">
    <name type="scientific">Gonium pectorale</name>
    <name type="common">Green alga</name>
    <dbReference type="NCBI Taxonomy" id="33097"/>
    <lineage>
        <taxon>Eukaryota</taxon>
        <taxon>Viridiplantae</taxon>
        <taxon>Chlorophyta</taxon>
        <taxon>core chlorophytes</taxon>
        <taxon>Chlorophyceae</taxon>
        <taxon>CS clade</taxon>
        <taxon>Chlamydomonadales</taxon>
        <taxon>Volvocaceae</taxon>
        <taxon>Gonium</taxon>
    </lineage>
</organism>